<dbReference type="CDD" id="cd07562">
    <property type="entry name" value="Peptidase_S41_TRI"/>
    <property type="match status" value="1"/>
</dbReference>
<keyword evidence="6" id="KW-0720">Serine protease</keyword>
<reference evidence="9 10" key="1">
    <citation type="submission" date="2019-08" db="EMBL/GenBank/DDBJ databases">
        <title>Complete genome sequence of Candidatus Uab amorphum.</title>
        <authorList>
            <person name="Shiratori T."/>
            <person name="Suzuki S."/>
            <person name="Kakizawa Y."/>
            <person name="Ishida K."/>
        </authorList>
    </citation>
    <scope>NUCLEOTIDE SEQUENCE [LARGE SCALE GENOMIC DNA]</scope>
    <source>
        <strain evidence="9 10">SRT547</strain>
    </source>
</reference>
<dbReference type="SMART" id="SM00245">
    <property type="entry name" value="TSPc"/>
    <property type="match status" value="1"/>
</dbReference>
<dbReference type="GO" id="GO:0008236">
    <property type="term" value="F:serine-type peptidase activity"/>
    <property type="evidence" value="ECO:0007669"/>
    <property type="project" value="UniProtKB-KW"/>
</dbReference>
<dbReference type="OrthoDB" id="269409at2"/>
<dbReference type="InterPro" id="IPR011042">
    <property type="entry name" value="6-blade_b-propeller_TolB-like"/>
</dbReference>
<proteinExistence type="inferred from homology"/>
<keyword evidence="3" id="KW-0963">Cytoplasm</keyword>
<dbReference type="Pfam" id="PF07676">
    <property type="entry name" value="PD40"/>
    <property type="match status" value="2"/>
</dbReference>
<dbReference type="AlphaFoldDB" id="A0A5S9ILY4"/>
<dbReference type="Gene3D" id="2.30.42.10">
    <property type="match status" value="1"/>
</dbReference>
<dbReference type="Pfam" id="PF26549">
    <property type="entry name" value="Tricorn_N"/>
    <property type="match status" value="2"/>
</dbReference>
<evidence type="ECO:0000256" key="6">
    <source>
        <dbReference type="ARBA" id="ARBA00022825"/>
    </source>
</evidence>
<dbReference type="PANTHER" id="PTHR43253:SF1">
    <property type="entry name" value="TRICORN PROTEASE HOMOLOG 2-RELATED"/>
    <property type="match status" value="1"/>
</dbReference>
<evidence type="ECO:0000256" key="1">
    <source>
        <dbReference type="ARBA" id="ARBA00004496"/>
    </source>
</evidence>
<dbReference type="Pfam" id="PF14684">
    <property type="entry name" value="Tricorn_C1"/>
    <property type="match status" value="1"/>
</dbReference>
<dbReference type="Gene3D" id="3.90.226.10">
    <property type="entry name" value="2-enoyl-CoA Hydratase, Chain A, domain 1"/>
    <property type="match status" value="1"/>
</dbReference>
<keyword evidence="4 9" id="KW-0645">Protease</keyword>
<keyword evidence="5" id="KW-0378">Hydrolase</keyword>
<dbReference type="KEGG" id="uam:UABAM_02687"/>
<dbReference type="Proteomes" id="UP000326354">
    <property type="component" value="Chromosome"/>
</dbReference>
<evidence type="ECO:0000256" key="3">
    <source>
        <dbReference type="ARBA" id="ARBA00022490"/>
    </source>
</evidence>
<sequence>MKHISILLLFFTTAIFANQTSVPGAKGLRFPSISPDGNSVAFVYKSDIWTANIKGGQAQRITTHPELDTRPIWSPDSKWIAFASKRGGDFNVWVISQKGGEPRQVTWNGSWDSPCTWSKDSKTLYFCSYRDGKPNIWKVPLVGGFVEQVTFDGGRHATFSEDGKDMVFANGSVTLWQQGYRGSSNWDLYSQKKGAKSVKPITDFAGNDIRPVMVKEDIFFLRESLQKKGKKEFSVYNIWKMKMGEFKPSAVTNVSIDIHSMDISSTAKFCVFEMNFALWKMDLDGSGPQKIAINIQQKQYVTKTKKINITSGNEMGHWSPDGRYITFAMEGDLYIMNSSGGKARQITSSDEKEEWPRFSPDGRLIAYCVEKDGNSDIFLYDINKKKHKRVTNHASNDFYHSWSPDGKNLVFTSERSGNRDIWKVHLEDGVTQQVTYGKKSEDDAVYSPDGRWIAFDSGETGNQEIWVMPADGAYKDARQITKHNNLTQVASWSNDSNWLVYETHVEDKSFIRLISRSGGESMLVAEDASVPCWSPMGDKILFESRRDGDVNIYQIDAPQRVVFGKRIPFLVEREISELSEKKQIFDQALDYIDRGFYDKDFHGKNWKELGKLYRSLAMDSATDEEMYFYMNRLLGELEASHLGISKETKALVKTGVLGWTLQHIPGQKGCRVIDVVKDGPADKAWIRKGDFVFQIEDKILSEEVNLSKILNNKIGKSVRIFVSSRYNVEDGRYLKLKPVSARKIITLKYNELLRKRMAMVRERCRNKVLYLHLREMSANTLQQFRQVMQRYSNSAEGMIMDLRDNVGGNIHQQLLNILQQKPYISVKTRQGKPQSQPAIYWGKPVVVIINENSFSDAEVFTHAFKELKLGQVVGVPTSGGVIGTRDIRLKNGASFRIPAVGYYTNKGTNMEGLGVAPDYVVKETSQDRLQGKDPQLDFAINLILKQLKGK</sequence>
<dbReference type="SUPFAM" id="SSF52096">
    <property type="entry name" value="ClpP/crotonase"/>
    <property type="match status" value="1"/>
</dbReference>
<dbReference type="InterPro" id="IPR029045">
    <property type="entry name" value="ClpP/crotonase-like_dom_sf"/>
</dbReference>
<dbReference type="Gene3D" id="2.120.10.30">
    <property type="entry name" value="TolB, C-terminal domain"/>
    <property type="match status" value="2"/>
</dbReference>
<protein>
    <submittedName>
        <fullName evidence="9">Tricorn protease homolog</fullName>
    </submittedName>
</protein>
<dbReference type="SUPFAM" id="SSF69304">
    <property type="entry name" value="Tricorn protease N-terminal domain"/>
    <property type="match status" value="2"/>
</dbReference>
<dbReference type="SUPFAM" id="SSF50156">
    <property type="entry name" value="PDZ domain-like"/>
    <property type="match status" value="1"/>
</dbReference>
<dbReference type="Gene3D" id="3.30.750.44">
    <property type="match status" value="1"/>
</dbReference>
<dbReference type="InterPro" id="IPR011659">
    <property type="entry name" value="WD40"/>
</dbReference>
<dbReference type="PANTHER" id="PTHR43253">
    <property type="entry name" value="TRICORN PROTEASE HOMOLOG 2-RELATED"/>
    <property type="match status" value="1"/>
</dbReference>
<dbReference type="Pfam" id="PF03572">
    <property type="entry name" value="Peptidase_S41"/>
    <property type="match status" value="1"/>
</dbReference>
<organism evidence="9 10">
    <name type="scientific">Uabimicrobium amorphum</name>
    <dbReference type="NCBI Taxonomy" id="2596890"/>
    <lineage>
        <taxon>Bacteria</taxon>
        <taxon>Pseudomonadati</taxon>
        <taxon>Planctomycetota</taxon>
        <taxon>Candidatus Uabimicrobiia</taxon>
        <taxon>Candidatus Uabimicrobiales</taxon>
        <taxon>Candidatus Uabimicrobiaceae</taxon>
        <taxon>Candidatus Uabimicrobium</taxon>
    </lineage>
</organism>
<evidence type="ECO:0000313" key="10">
    <source>
        <dbReference type="Proteomes" id="UP000326354"/>
    </source>
</evidence>
<dbReference type="RefSeq" id="WP_151968488.1">
    <property type="nucleotide sequence ID" value="NZ_AP019860.1"/>
</dbReference>
<keyword evidence="10" id="KW-1185">Reference proteome</keyword>
<dbReference type="InterPro" id="IPR028204">
    <property type="entry name" value="Tricorn_C1"/>
</dbReference>
<evidence type="ECO:0000259" key="8">
    <source>
        <dbReference type="SMART" id="SM00245"/>
    </source>
</evidence>
<dbReference type="EMBL" id="AP019860">
    <property type="protein sequence ID" value="BBM84328.1"/>
    <property type="molecule type" value="Genomic_DNA"/>
</dbReference>
<gene>
    <name evidence="9" type="ORF">UABAM_02687</name>
</gene>
<evidence type="ECO:0000256" key="5">
    <source>
        <dbReference type="ARBA" id="ARBA00022801"/>
    </source>
</evidence>
<comment type="subcellular location">
    <subcellularLocation>
        <location evidence="1">Cytoplasm</location>
    </subcellularLocation>
</comment>
<keyword evidence="7" id="KW-0732">Signal</keyword>
<dbReference type="InterPro" id="IPR012393">
    <property type="entry name" value="Tricorn_protease"/>
</dbReference>
<name>A0A5S9ILY4_UABAM</name>
<dbReference type="InterPro" id="IPR036034">
    <property type="entry name" value="PDZ_sf"/>
</dbReference>
<feature type="chain" id="PRO_5024868903" evidence="7">
    <location>
        <begin position="18"/>
        <end position="950"/>
    </location>
</feature>
<evidence type="ECO:0000256" key="2">
    <source>
        <dbReference type="ARBA" id="ARBA00008524"/>
    </source>
</evidence>
<feature type="domain" description="Tail specific protease" evidence="8">
    <location>
        <begin position="729"/>
        <end position="922"/>
    </location>
</feature>
<accession>A0A5S9ILY4</accession>
<feature type="signal peptide" evidence="7">
    <location>
        <begin position="1"/>
        <end position="17"/>
    </location>
</feature>
<comment type="similarity">
    <text evidence="2">Belongs to the peptidase S41B family.</text>
</comment>
<evidence type="ECO:0000256" key="7">
    <source>
        <dbReference type="SAM" id="SignalP"/>
    </source>
</evidence>
<dbReference type="InterPro" id="IPR005151">
    <property type="entry name" value="Tail-specific_protease"/>
</dbReference>
<evidence type="ECO:0000256" key="4">
    <source>
        <dbReference type="ARBA" id="ARBA00022670"/>
    </source>
</evidence>
<evidence type="ECO:0000313" key="9">
    <source>
        <dbReference type="EMBL" id="BBM84328.1"/>
    </source>
</evidence>
<dbReference type="Gene3D" id="2.120.10.60">
    <property type="entry name" value="Tricorn protease N-terminal domain"/>
    <property type="match status" value="1"/>
</dbReference>
<dbReference type="GO" id="GO:0005737">
    <property type="term" value="C:cytoplasm"/>
    <property type="evidence" value="ECO:0007669"/>
    <property type="project" value="UniProtKB-SubCell"/>
</dbReference>
<dbReference type="GO" id="GO:0006508">
    <property type="term" value="P:proteolysis"/>
    <property type="evidence" value="ECO:0007669"/>
    <property type="project" value="UniProtKB-KW"/>
</dbReference>